<organism evidence="3 4">
    <name type="scientific">Butyrivibrio fibrisolvens</name>
    <dbReference type="NCBI Taxonomy" id="831"/>
    <lineage>
        <taxon>Bacteria</taxon>
        <taxon>Bacillati</taxon>
        <taxon>Bacillota</taxon>
        <taxon>Clostridia</taxon>
        <taxon>Lachnospirales</taxon>
        <taxon>Lachnospiraceae</taxon>
        <taxon>Butyrivibrio</taxon>
    </lineage>
</organism>
<dbReference type="SUPFAM" id="SSF47413">
    <property type="entry name" value="lambda repressor-like DNA-binding domains"/>
    <property type="match status" value="1"/>
</dbReference>
<dbReference type="AlphaFoldDB" id="A0A1H9QQS3"/>
<reference evidence="3 4" key="1">
    <citation type="submission" date="2016-10" db="EMBL/GenBank/DDBJ databases">
        <authorList>
            <person name="de Groot N.N."/>
        </authorList>
    </citation>
    <scope>NUCLEOTIDE SEQUENCE [LARGE SCALE GENOMIC DNA]</scope>
    <source>
        <strain evidence="3 4">AR40</strain>
    </source>
</reference>
<keyword evidence="1" id="KW-0238">DNA-binding</keyword>
<accession>A0A1H9QQS3</accession>
<dbReference type="SMART" id="SM00530">
    <property type="entry name" value="HTH_XRE"/>
    <property type="match status" value="1"/>
</dbReference>
<dbReference type="RefSeq" id="WP_074755491.1">
    <property type="nucleotide sequence ID" value="NZ_FOGJ01000008.1"/>
</dbReference>
<dbReference type="Gene3D" id="1.10.260.40">
    <property type="entry name" value="lambda repressor-like DNA-binding domains"/>
    <property type="match status" value="1"/>
</dbReference>
<dbReference type="NCBIfam" id="TIGR02607">
    <property type="entry name" value="antidote_HigA"/>
    <property type="match status" value="1"/>
</dbReference>
<dbReference type="CDD" id="cd00093">
    <property type="entry name" value="HTH_XRE"/>
    <property type="match status" value="1"/>
</dbReference>
<sequence>MVRSRSYIATPPGATIKEQLNDKGMSQKEFAARMDMSEKHISKLINGEVQLTPEVAVRLEVVLGVPAKFWNNLEAIYREKLIKAEAENTMDADEKLAKQLPYNEMSKFGWIPETRDSKEKVVNLRKYFEVVELSLLENNQITRIACRRLAVTEKSDLALLAWAQEAKIKAREVKTAPINIKGLIKIIPNIRLMTVMKPKEFCPKIKAMLAECGIALIFLPHLQGSFLQGASFIDGNKIVVGLTARGKDADKFWFSLFHELAHIILGHIGQLNGTSDEDESDADKWSRDTLIPVVDYEKFIEDNNFSAYNIRSFAKKQGVAPGIVVGRLQNEGLIKHSMLNDLKDHYEIAL</sequence>
<dbReference type="EMBL" id="FOGJ01000008">
    <property type="protein sequence ID" value="SER62794.1"/>
    <property type="molecule type" value="Genomic_DNA"/>
</dbReference>
<evidence type="ECO:0000259" key="2">
    <source>
        <dbReference type="PROSITE" id="PS50943"/>
    </source>
</evidence>
<protein>
    <submittedName>
        <fullName evidence="3">HTH-type transcriptional regulator / antitoxin HigA</fullName>
    </submittedName>
</protein>
<dbReference type="PANTHER" id="PTHR36924:SF1">
    <property type="entry name" value="ANTITOXIN HIGA-1"/>
    <property type="match status" value="1"/>
</dbReference>
<evidence type="ECO:0000313" key="4">
    <source>
        <dbReference type="Proteomes" id="UP000182584"/>
    </source>
</evidence>
<dbReference type="InterPro" id="IPR013430">
    <property type="entry name" value="Toxin_antidote_HigA"/>
</dbReference>
<dbReference type="Proteomes" id="UP000182584">
    <property type="component" value="Unassembled WGS sequence"/>
</dbReference>
<name>A0A1H9QQS3_BUTFI</name>
<evidence type="ECO:0000313" key="3">
    <source>
        <dbReference type="EMBL" id="SER62794.1"/>
    </source>
</evidence>
<dbReference type="InterPro" id="IPR010982">
    <property type="entry name" value="Lambda_DNA-bd_dom_sf"/>
</dbReference>
<proteinExistence type="predicted"/>
<evidence type="ECO:0000256" key="1">
    <source>
        <dbReference type="ARBA" id="ARBA00023125"/>
    </source>
</evidence>
<dbReference type="OrthoDB" id="9796786at2"/>
<dbReference type="PANTHER" id="PTHR36924">
    <property type="entry name" value="ANTITOXIN HIGA-1"/>
    <property type="match status" value="1"/>
</dbReference>
<gene>
    <name evidence="3" type="ORF">SAMN04487884_10887</name>
</gene>
<dbReference type="InterPro" id="IPR001387">
    <property type="entry name" value="Cro/C1-type_HTH"/>
</dbReference>
<dbReference type="GO" id="GO:0003677">
    <property type="term" value="F:DNA binding"/>
    <property type="evidence" value="ECO:0007669"/>
    <property type="project" value="UniProtKB-KW"/>
</dbReference>
<feature type="domain" description="HTH cro/C1-type" evidence="2">
    <location>
        <begin position="16"/>
        <end position="70"/>
    </location>
</feature>
<dbReference type="PROSITE" id="PS50943">
    <property type="entry name" value="HTH_CROC1"/>
    <property type="match status" value="1"/>
</dbReference>
<dbReference type="Pfam" id="PF01381">
    <property type="entry name" value="HTH_3"/>
    <property type="match status" value="1"/>
</dbReference>